<keyword evidence="1" id="KW-0547">Nucleotide-binding</keyword>
<protein>
    <submittedName>
        <fullName evidence="5">Transcriptional regulatory protein LiaR</fullName>
    </submittedName>
</protein>
<dbReference type="InterPro" id="IPR041664">
    <property type="entry name" value="AAA_16"/>
</dbReference>
<reference evidence="5 6" key="1">
    <citation type="submission" date="2016-10" db="EMBL/GenBank/DDBJ databases">
        <title>Genome sequence of Nocardia seriolae strain EM150506, isolated from Anguila japonica.</title>
        <authorList>
            <person name="Han H.-J."/>
        </authorList>
    </citation>
    <scope>NUCLEOTIDE SEQUENCE [LARGE SCALE GENOMIC DNA]</scope>
    <source>
        <strain evidence="5 6">EM150506</strain>
    </source>
</reference>
<dbReference type="Pfam" id="PF13191">
    <property type="entry name" value="AAA_16"/>
    <property type="match status" value="1"/>
</dbReference>
<dbReference type="CDD" id="cd06170">
    <property type="entry name" value="LuxR_C_like"/>
    <property type="match status" value="1"/>
</dbReference>
<dbReference type="PROSITE" id="PS50043">
    <property type="entry name" value="HTH_LUXR_2"/>
    <property type="match status" value="1"/>
</dbReference>
<dbReference type="SUPFAM" id="SSF48452">
    <property type="entry name" value="TPR-like"/>
    <property type="match status" value="1"/>
</dbReference>
<feature type="region of interest" description="Disordered" evidence="3">
    <location>
        <begin position="933"/>
        <end position="959"/>
    </location>
</feature>
<keyword evidence="2" id="KW-0067">ATP-binding</keyword>
<evidence type="ECO:0000256" key="3">
    <source>
        <dbReference type="SAM" id="MobiDB-lite"/>
    </source>
</evidence>
<dbReference type="SUPFAM" id="SSF46894">
    <property type="entry name" value="C-terminal effector domain of the bipartite response regulators"/>
    <property type="match status" value="1"/>
</dbReference>
<dbReference type="KEGG" id="nsr:NS506_04006"/>
<dbReference type="AlphaFoldDB" id="A0ABC8AV54"/>
<dbReference type="InterPro" id="IPR000792">
    <property type="entry name" value="Tscrpt_reg_LuxR_C"/>
</dbReference>
<evidence type="ECO:0000313" key="5">
    <source>
        <dbReference type="EMBL" id="APA98054.1"/>
    </source>
</evidence>
<evidence type="ECO:0000256" key="1">
    <source>
        <dbReference type="ARBA" id="ARBA00022741"/>
    </source>
</evidence>
<proteinExistence type="predicted"/>
<dbReference type="InterPro" id="IPR016032">
    <property type="entry name" value="Sig_transdc_resp-reg_C-effctor"/>
</dbReference>
<dbReference type="InterPro" id="IPR011990">
    <property type="entry name" value="TPR-like_helical_dom_sf"/>
</dbReference>
<dbReference type="SMART" id="SM00421">
    <property type="entry name" value="HTH_LUXR"/>
    <property type="match status" value="1"/>
</dbReference>
<evidence type="ECO:0000259" key="4">
    <source>
        <dbReference type="PROSITE" id="PS50043"/>
    </source>
</evidence>
<organism evidence="5 6">
    <name type="scientific">Nocardia seriolae</name>
    <dbReference type="NCBI Taxonomy" id="37332"/>
    <lineage>
        <taxon>Bacteria</taxon>
        <taxon>Bacillati</taxon>
        <taxon>Actinomycetota</taxon>
        <taxon>Actinomycetes</taxon>
        <taxon>Mycobacteriales</taxon>
        <taxon>Nocardiaceae</taxon>
        <taxon>Nocardia</taxon>
    </lineage>
</organism>
<dbReference type="InterPro" id="IPR027417">
    <property type="entry name" value="P-loop_NTPase"/>
</dbReference>
<dbReference type="PANTHER" id="PTHR16305:SF35">
    <property type="entry name" value="TRANSCRIPTIONAL ACTIVATOR DOMAIN"/>
    <property type="match status" value="1"/>
</dbReference>
<dbReference type="GO" id="GO:0003677">
    <property type="term" value="F:DNA binding"/>
    <property type="evidence" value="ECO:0007669"/>
    <property type="project" value="UniProtKB-ARBA"/>
</dbReference>
<feature type="region of interest" description="Disordered" evidence="3">
    <location>
        <begin position="448"/>
        <end position="522"/>
    </location>
</feature>
<dbReference type="InterPro" id="IPR036388">
    <property type="entry name" value="WH-like_DNA-bd_sf"/>
</dbReference>
<dbReference type="Gene3D" id="1.10.10.10">
    <property type="entry name" value="Winged helix-like DNA-binding domain superfamily/Winged helix DNA-binding domain"/>
    <property type="match status" value="1"/>
</dbReference>
<feature type="domain" description="HTH luxR-type" evidence="4">
    <location>
        <begin position="956"/>
        <end position="1021"/>
    </location>
</feature>
<accession>A0ABC8AV54</accession>
<dbReference type="Pfam" id="PF00196">
    <property type="entry name" value="GerE"/>
    <property type="match status" value="1"/>
</dbReference>
<dbReference type="GO" id="GO:0005524">
    <property type="term" value="F:ATP binding"/>
    <property type="evidence" value="ECO:0007669"/>
    <property type="project" value="UniProtKB-KW"/>
</dbReference>
<dbReference type="SUPFAM" id="SSF52540">
    <property type="entry name" value="P-loop containing nucleoside triphosphate hydrolases"/>
    <property type="match status" value="1"/>
</dbReference>
<dbReference type="Proteomes" id="UP000180166">
    <property type="component" value="Chromosome"/>
</dbReference>
<dbReference type="EMBL" id="CP017839">
    <property type="protein sequence ID" value="APA98054.1"/>
    <property type="molecule type" value="Genomic_DNA"/>
</dbReference>
<gene>
    <name evidence="5" type="ORF">NS506_04006</name>
</gene>
<sequence length="1030" mass="107102">MSALVESVADPGTHAVLIAGEAGIGKSRLVAEFTGRLAPGALVLIGRCPELGTGGVAFAPFLAVLRGLMRERGVAAVAELLPPRPALANWLPQLAVHTGGAPAETDRIRLFGEILTVLEQLALTRAVVVILEDLHWADDASRDLLTFLAANLTDADALLVGTYRPGEAGPLRGLVAELRRNPGVRVVDLRPLNRHEVGRQLAALLGREPEPALITKVFERSGGNPLFVEALGHAPEDLPSGLTDLLLGFGAGLSPQAHTIVGLAAVIGSPIRHDLLSAAADLPPAELHSALSELVERHLLLPTDTGYEFRHVLIRQAIHDDLLPVERTRLHARLAEILRTETPEPTVTTLAELAHHAQAAGELPRALTATWSAASAAPSHHPERLRLLEQLLSLWDRVPSPESLLHTTKLAVLEQIVEVAVATGATERGIAAADAALAILDPGGEIPAAERPGAGSNRHSGVASAGIHHAKREPGQKPAGMTGEPSAAVQGGEMPGTDMSGSARDRAAPDGPGPGADGTGSERVARLYRRRAYLRGTTGAGPGEDLARALALLPVESPGAERAEALVQSASARIFRGDAVGSAADARAALVIAQRLEADALVARAHAHLGLAGAAAAEVAAAGPAAGDISVARPNETDWALAHFAQAHRVAAAAGDARIVVDVATWESAVLVGAGRYEAAIAAVRQGLRAAHESFRFSESAPILYVKWAQALAALGRWDEARAVVDATQFDELPPLSRAAMLLCFARISLAEGDSGGARTAAIEVERLLGDSRWAAQYRLELVALNCALVLESGDEAAADADLTTLLTALDGAATLFAHPHEAWPLVVLAARITGAPPELLAMGDSLPTASPVDSAQRAVFTARLAGSAARWAEAATAWRTVERPYDVATSLLGLAESAVAEGNRAEAGSALRELTDIATRLGAEPLRRTAQAMSERARIPLDGSSNQPSKAKGGTGSGRFGLTARELDVLRLVAKGLSNRGLAAELFISINTAGVHVSRILAKLGVAGRTEAAAFAHEHGLLAEPGESD</sequence>
<evidence type="ECO:0000313" key="6">
    <source>
        <dbReference type="Proteomes" id="UP000180166"/>
    </source>
</evidence>
<name>A0ABC8AV54_9NOCA</name>
<dbReference type="PANTHER" id="PTHR16305">
    <property type="entry name" value="TESTICULAR SOLUBLE ADENYLYL CYCLASE"/>
    <property type="match status" value="1"/>
</dbReference>
<evidence type="ECO:0000256" key="2">
    <source>
        <dbReference type="ARBA" id="ARBA00022840"/>
    </source>
</evidence>
<dbReference type="PRINTS" id="PR00038">
    <property type="entry name" value="HTHLUXR"/>
</dbReference>